<keyword evidence="2 6" id="KW-1003">Cell membrane</keyword>
<organism evidence="9 10">
    <name type="scientific">Croceifilum oryzae</name>
    <dbReference type="NCBI Taxonomy" id="1553429"/>
    <lineage>
        <taxon>Bacteria</taxon>
        <taxon>Bacillati</taxon>
        <taxon>Bacillota</taxon>
        <taxon>Bacilli</taxon>
        <taxon>Bacillales</taxon>
        <taxon>Thermoactinomycetaceae</taxon>
        <taxon>Croceifilum</taxon>
    </lineage>
</organism>
<comment type="subcellular location">
    <subcellularLocation>
        <location evidence="1 6">Cell membrane</location>
        <topology evidence="1 6">Multi-pass membrane protein</topology>
    </subcellularLocation>
</comment>
<keyword evidence="4 6" id="KW-1133">Transmembrane helix</keyword>
<dbReference type="InterPro" id="IPR003838">
    <property type="entry name" value="ABC3_permease_C"/>
</dbReference>
<keyword evidence="6" id="KW-0813">Transport</keyword>
<feature type="transmembrane region" description="Helical" evidence="6">
    <location>
        <begin position="604"/>
        <end position="625"/>
    </location>
</feature>
<feature type="transmembrane region" description="Helical" evidence="6">
    <location>
        <begin position="225"/>
        <end position="246"/>
    </location>
</feature>
<feature type="coiled-coil region" evidence="7">
    <location>
        <begin position="323"/>
        <end position="350"/>
    </location>
</feature>
<evidence type="ECO:0000256" key="6">
    <source>
        <dbReference type="PIRNR" id="PIRNR018968"/>
    </source>
</evidence>
<evidence type="ECO:0000256" key="5">
    <source>
        <dbReference type="ARBA" id="ARBA00023136"/>
    </source>
</evidence>
<feature type="transmembrane region" description="Helical" evidence="6">
    <location>
        <begin position="515"/>
        <end position="537"/>
    </location>
</feature>
<dbReference type="PIRSF" id="PIRSF018968">
    <property type="entry name" value="ABC_permease_BceB"/>
    <property type="match status" value="1"/>
</dbReference>
<keyword evidence="3 6" id="KW-0812">Transmembrane</keyword>
<comment type="similarity">
    <text evidence="6">Belongs to the ABC-4 integral membrane protein family.</text>
</comment>
<keyword evidence="7" id="KW-0175">Coiled coil</keyword>
<comment type="caution">
    <text evidence="9">The sequence shown here is derived from an EMBL/GenBank/DDBJ whole genome shotgun (WGS) entry which is preliminary data.</text>
</comment>
<evidence type="ECO:0000256" key="7">
    <source>
        <dbReference type="SAM" id="Coils"/>
    </source>
</evidence>
<keyword evidence="5 6" id="KW-0472">Membrane</keyword>
<feature type="transmembrane region" description="Helical" evidence="6">
    <location>
        <begin position="195"/>
        <end position="213"/>
    </location>
</feature>
<dbReference type="RefSeq" id="WP_307251027.1">
    <property type="nucleotide sequence ID" value="NZ_JAUSUV010000003.1"/>
</dbReference>
<feature type="transmembrane region" description="Helical" evidence="6">
    <location>
        <begin position="278"/>
        <end position="299"/>
    </location>
</feature>
<reference evidence="9 10" key="1">
    <citation type="submission" date="2023-07" db="EMBL/GenBank/DDBJ databases">
        <title>Genomic Encyclopedia of Type Strains, Phase IV (KMG-IV): sequencing the most valuable type-strain genomes for metagenomic binning, comparative biology and taxonomic classification.</title>
        <authorList>
            <person name="Goeker M."/>
        </authorList>
    </citation>
    <scope>NUCLEOTIDE SEQUENCE [LARGE SCALE GENOMIC DNA]</scope>
    <source>
        <strain evidence="9 10">DSM 46876</strain>
    </source>
</reference>
<evidence type="ECO:0000313" key="10">
    <source>
        <dbReference type="Proteomes" id="UP001238450"/>
    </source>
</evidence>
<gene>
    <name evidence="9" type="ORF">J2Z48_000672</name>
</gene>
<protein>
    <submittedName>
        <fullName evidence="9">ABC transport system permease protein</fullName>
    </submittedName>
</protein>
<dbReference type="GO" id="GO:0005886">
    <property type="term" value="C:plasma membrane"/>
    <property type="evidence" value="ECO:0007669"/>
    <property type="project" value="UniProtKB-SubCell"/>
</dbReference>
<dbReference type="InterPro" id="IPR052536">
    <property type="entry name" value="ABC-4_Integral_Memb_Prot"/>
</dbReference>
<dbReference type="Proteomes" id="UP001238450">
    <property type="component" value="Unassembled WGS sequence"/>
</dbReference>
<evidence type="ECO:0000256" key="4">
    <source>
        <dbReference type="ARBA" id="ARBA00022989"/>
    </source>
</evidence>
<dbReference type="EMBL" id="JAUSUV010000003">
    <property type="protein sequence ID" value="MDQ0416505.1"/>
    <property type="molecule type" value="Genomic_DNA"/>
</dbReference>
<accession>A0AAJ1TKW6</accession>
<feature type="transmembrane region" description="Helical" evidence="6">
    <location>
        <begin position="103"/>
        <end position="131"/>
    </location>
</feature>
<dbReference type="AlphaFoldDB" id="A0AAJ1TKW6"/>
<dbReference type="PANTHER" id="PTHR46795:SF2">
    <property type="entry name" value="ABC TRANSPORTER, PERMEASE PROTEIN"/>
    <property type="match status" value="1"/>
</dbReference>
<feature type="domain" description="ABC3 transporter permease C-terminal" evidence="8">
    <location>
        <begin position="63"/>
        <end position="175"/>
    </location>
</feature>
<evidence type="ECO:0000256" key="2">
    <source>
        <dbReference type="ARBA" id="ARBA00022475"/>
    </source>
</evidence>
<feature type="transmembrane region" description="Helical" evidence="6">
    <location>
        <begin position="571"/>
        <end position="592"/>
    </location>
</feature>
<sequence>MNFRQFAFNNVKRNIRAYSAYFLSSSFAVMIFFIYAMFIFHPDMMKTEMGRRTQIGMGAAEYVVFIFSFLFVLYSISAFLKARKKEFGLLTILGSEGRQLKRLIFLENMIIGSLSIITGIVCGMVMSKAFLYFGAGVVGVKELPIYVPWKAIGLTTAAFLSLFLVISALTLFFIRQNRVIELLQGGMKPKPEPKVSIWLCLLSVGCFIGAFYLMKQPLSQSNMMYILALGLIATYFFFSQISVWTIRLCKRNRSFSWRGTNLLWVSEIGYKIKDNARIFFMITVVTAMSCTVIGIVLSMDQVNKRAFHENPFALTYAVINEKGENWKKEIDKIDQELKSANVKFEKIQQASIGSQFRETQDRYMPIMKQSEYQRLADKLNRKKIPILKPRETLVISHPSINKLDTKQLTLNDGGEVLQVIDQFVEKSIQGGSLLVVSDETYNQLKASRKEKEDVEISYLIPDWSNKELPNPNSPEVKIGKKLIDLHDQATTPGEESGFFSSRAGSYLMGKQNSSMLVFIGVFLAAIFSLSAASFLYFKLFTDLNQDQHIIHGLSKVGLSSKEMKRSATIQIAALFFIPMLVAALEAIIGLEALKGTFADLGNTFLPTMTGIGAFFFMQFIYFLIVRAHYLNQLKRVMV</sequence>
<dbReference type="PANTHER" id="PTHR46795">
    <property type="entry name" value="ABC TRANSPORTER PERMEASE-RELATED-RELATED"/>
    <property type="match status" value="1"/>
</dbReference>
<feature type="transmembrane region" description="Helical" evidence="6">
    <location>
        <begin position="151"/>
        <end position="174"/>
    </location>
</feature>
<feature type="transmembrane region" description="Helical" evidence="6">
    <location>
        <begin position="20"/>
        <end position="42"/>
    </location>
</feature>
<name>A0AAJ1TKW6_9BACL</name>
<keyword evidence="10" id="KW-1185">Reference proteome</keyword>
<evidence type="ECO:0000259" key="8">
    <source>
        <dbReference type="Pfam" id="PF02687"/>
    </source>
</evidence>
<dbReference type="InterPro" id="IPR027022">
    <property type="entry name" value="ABC_permease_BceB-typ"/>
</dbReference>
<evidence type="ECO:0000256" key="1">
    <source>
        <dbReference type="ARBA" id="ARBA00004651"/>
    </source>
</evidence>
<feature type="transmembrane region" description="Helical" evidence="6">
    <location>
        <begin position="62"/>
        <end position="82"/>
    </location>
</feature>
<dbReference type="GO" id="GO:0055085">
    <property type="term" value="P:transmembrane transport"/>
    <property type="evidence" value="ECO:0007669"/>
    <property type="project" value="UniProtKB-UniRule"/>
</dbReference>
<dbReference type="Pfam" id="PF02687">
    <property type="entry name" value="FtsX"/>
    <property type="match status" value="1"/>
</dbReference>
<evidence type="ECO:0000313" key="9">
    <source>
        <dbReference type="EMBL" id="MDQ0416505.1"/>
    </source>
</evidence>
<proteinExistence type="inferred from homology"/>
<evidence type="ECO:0000256" key="3">
    <source>
        <dbReference type="ARBA" id="ARBA00022692"/>
    </source>
</evidence>